<name>S5LW98_9MOLU</name>
<dbReference type="RefSeq" id="WP_020834025.1">
    <property type="nucleotide sequence ID" value="NC_021846.1"/>
</dbReference>
<organism evidence="1 2">
    <name type="scientific">Spiroplasma taiwanense CT-1</name>
    <dbReference type="NCBI Taxonomy" id="1276220"/>
    <lineage>
        <taxon>Bacteria</taxon>
        <taxon>Bacillati</taxon>
        <taxon>Mycoplasmatota</taxon>
        <taxon>Mollicutes</taxon>
        <taxon>Entomoplasmatales</taxon>
        <taxon>Spiroplasmataceae</taxon>
        <taxon>Spiroplasma</taxon>
    </lineage>
</organism>
<dbReference type="Proteomes" id="UP000014984">
    <property type="component" value="Chromosome"/>
</dbReference>
<dbReference type="KEGG" id="stai:STAIW_v1c02090"/>
<dbReference type="OrthoDB" id="388693at2"/>
<dbReference type="AlphaFoldDB" id="S5LW98"/>
<reference evidence="1 2" key="1">
    <citation type="journal article" date="2013" name="Genome Biol. Evol.">
        <title>Comparison of metabolic capacities and inference of gene content evolution in mosquito-associated Spiroplasma diminutum and S. taiwanense.</title>
        <authorList>
            <person name="Lo W.S."/>
            <person name="Ku C."/>
            <person name="Chen L.L."/>
            <person name="Chang T.H."/>
            <person name="Kuo C.H."/>
        </authorList>
    </citation>
    <scope>NUCLEOTIDE SEQUENCE [LARGE SCALE GENOMIC DNA]</scope>
    <source>
        <strain evidence="1">CT-1</strain>
    </source>
</reference>
<dbReference type="PATRIC" id="fig|1276220.3.peg.212"/>
<accession>S5LW98</accession>
<dbReference type="HOGENOM" id="CLU_1026384_0_0_14"/>
<keyword evidence="2" id="KW-1185">Reference proteome</keyword>
<evidence type="ECO:0000313" key="1">
    <source>
        <dbReference type="EMBL" id="AGR40886.1"/>
    </source>
</evidence>
<protein>
    <submittedName>
        <fullName evidence="1">Uncharacterized protein</fullName>
    </submittedName>
</protein>
<proteinExistence type="predicted"/>
<gene>
    <name evidence="1" type="ORF">STAIW_v1c02090</name>
</gene>
<sequence length="270" mass="32896">MELKEYENYSFMPYEMISKEIFILYSLFGDENKYLQSIQQDWFSKKDIHEFRKFIEESFEKNEIQAKTEVNRDSLSCLLRMMAMCDAFTDFEEIYNISYNLFVEKNKELLENLKLYDYAFKKYFDFLLGIFKEELEETLIPVKYKIVVEDIQKSILRLEELNEFNFIIKENYRLNDLISDLLDLLEETNDEVQEFETDNEVILYNFSIYYSTKFYFTLLFREKILLQIEKETNVIIENNKPLIEEEEMRLSETTLSSEQSKEIFYKILKN</sequence>
<dbReference type="STRING" id="1276220.STAIW_v1c02090"/>
<dbReference type="EMBL" id="CP005074">
    <property type="protein sequence ID" value="AGR40886.1"/>
    <property type="molecule type" value="Genomic_DNA"/>
</dbReference>
<evidence type="ECO:0000313" key="2">
    <source>
        <dbReference type="Proteomes" id="UP000014984"/>
    </source>
</evidence>